<feature type="domain" description="MaoC-like" evidence="3">
    <location>
        <begin position="187"/>
        <end position="277"/>
    </location>
</feature>
<sequence length="336" mass="35836">MSVRELSSVPSFPAIWAAALGRPPLVPRATSLPKRRYRVRGVKVGAEQSARFDHLVGAAASDYVHPGLLHVLAFPVSLSLMAHPRFPFPLLGLVHVKNSILQHRPVRVGETVDVECSVRNIQPHRRGATFEAVSTLSADGQIVATDVSTYLARGETARKIAALQEEEGASADGSRSEDRAAKREEFQPPKPSARWKLNGDTGRRYAAVAGDANPIHMSALSAKAFGFPKAIAHGMYTASRAFAEARPDLSVPLKWDVEFAAPVLIPGTVWLSFENDDSSRVYGARGHAGGAESGSAAGAGSASGGGRRVTRFTGFSAPKPDRPSKLHFTGTVELFG</sequence>
<dbReference type="GO" id="GO:0004312">
    <property type="term" value="F:fatty acid synthase activity"/>
    <property type="evidence" value="ECO:0007669"/>
    <property type="project" value="InterPro"/>
</dbReference>
<gene>
    <name evidence="4" type="ORF">FHX50_001195</name>
</gene>
<dbReference type="EMBL" id="JACHWP010000002">
    <property type="protein sequence ID" value="MBB3022912.1"/>
    <property type="molecule type" value="Genomic_DNA"/>
</dbReference>
<reference evidence="4 5" key="1">
    <citation type="submission" date="2020-08" db="EMBL/GenBank/DDBJ databases">
        <title>Sequencing the genomes of 1000 actinobacteria strains.</title>
        <authorList>
            <person name="Klenk H.-P."/>
        </authorList>
    </citation>
    <scope>NUCLEOTIDE SEQUENCE [LARGE SCALE GENOMIC DNA]</scope>
    <source>
        <strain evidence="4 5">DSM 23040</strain>
    </source>
</reference>
<evidence type="ECO:0000256" key="2">
    <source>
        <dbReference type="SAM" id="MobiDB-lite"/>
    </source>
</evidence>
<dbReference type="PANTHER" id="PTHR43841:SF3">
    <property type="entry name" value="(3R)-HYDROXYACYL-ACP DEHYDRATASE SUBUNIT HADB"/>
    <property type="match status" value="1"/>
</dbReference>
<dbReference type="Gene3D" id="3.10.129.10">
    <property type="entry name" value="Hotdog Thioesterase"/>
    <property type="match status" value="1"/>
</dbReference>
<feature type="compositionally biased region" description="Basic and acidic residues" evidence="2">
    <location>
        <begin position="174"/>
        <end position="187"/>
    </location>
</feature>
<comment type="similarity">
    <text evidence="1">Belongs to the enoyl-CoA hydratase/isomerase family.</text>
</comment>
<keyword evidence="5" id="KW-1185">Reference proteome</keyword>
<evidence type="ECO:0000259" key="3">
    <source>
        <dbReference type="Pfam" id="PF01575"/>
    </source>
</evidence>
<evidence type="ECO:0000256" key="1">
    <source>
        <dbReference type="ARBA" id="ARBA00005254"/>
    </source>
</evidence>
<dbReference type="InterPro" id="IPR029069">
    <property type="entry name" value="HotDog_dom_sf"/>
</dbReference>
<feature type="region of interest" description="Disordered" evidence="2">
    <location>
        <begin position="164"/>
        <end position="198"/>
    </location>
</feature>
<proteinExistence type="inferred from homology"/>
<feature type="region of interest" description="Disordered" evidence="2">
    <location>
        <begin position="284"/>
        <end position="323"/>
    </location>
</feature>
<dbReference type="Proteomes" id="UP000568050">
    <property type="component" value="Unassembled WGS sequence"/>
</dbReference>
<dbReference type="InterPro" id="IPR003965">
    <property type="entry name" value="Fatty_acid_synthase"/>
</dbReference>
<dbReference type="InterPro" id="IPR002539">
    <property type="entry name" value="MaoC-like_dom"/>
</dbReference>
<dbReference type="PANTHER" id="PTHR43841">
    <property type="entry name" value="3-HYDROXYACYL-THIOESTER DEHYDRATASE HTDX-RELATED"/>
    <property type="match status" value="1"/>
</dbReference>
<dbReference type="GO" id="GO:0005835">
    <property type="term" value="C:fatty acid synthase complex"/>
    <property type="evidence" value="ECO:0007669"/>
    <property type="project" value="InterPro"/>
</dbReference>
<dbReference type="SUPFAM" id="SSF54637">
    <property type="entry name" value="Thioesterase/thiol ester dehydrase-isomerase"/>
    <property type="match status" value="2"/>
</dbReference>
<dbReference type="RefSeq" id="WP_183375562.1">
    <property type="nucleotide sequence ID" value="NZ_CBCSFZ010000001.1"/>
</dbReference>
<dbReference type="GO" id="GO:0006633">
    <property type="term" value="P:fatty acid biosynthetic process"/>
    <property type="evidence" value="ECO:0007669"/>
    <property type="project" value="InterPro"/>
</dbReference>
<organism evidence="4 5">
    <name type="scientific">Helcobacillus massiliensis</name>
    <dbReference type="NCBI Taxonomy" id="521392"/>
    <lineage>
        <taxon>Bacteria</taxon>
        <taxon>Bacillati</taxon>
        <taxon>Actinomycetota</taxon>
        <taxon>Actinomycetes</taxon>
        <taxon>Micrococcales</taxon>
        <taxon>Dermabacteraceae</taxon>
        <taxon>Helcobacillus</taxon>
    </lineage>
</organism>
<dbReference type="AlphaFoldDB" id="A0A839QSB4"/>
<evidence type="ECO:0000313" key="4">
    <source>
        <dbReference type="EMBL" id="MBB3022912.1"/>
    </source>
</evidence>
<dbReference type="Pfam" id="PF01575">
    <property type="entry name" value="MaoC_dehydratas"/>
    <property type="match status" value="1"/>
</dbReference>
<protein>
    <submittedName>
        <fullName evidence="4">Acyl dehydratase</fullName>
    </submittedName>
</protein>
<name>A0A839QSB4_9MICO</name>
<dbReference type="CDD" id="cd03441">
    <property type="entry name" value="R_hydratase_like"/>
    <property type="match status" value="1"/>
</dbReference>
<accession>A0A839QSB4</accession>
<comment type="caution">
    <text evidence="4">The sequence shown here is derived from an EMBL/GenBank/DDBJ whole genome shotgun (WGS) entry which is preliminary data.</text>
</comment>
<evidence type="ECO:0000313" key="5">
    <source>
        <dbReference type="Proteomes" id="UP000568050"/>
    </source>
</evidence>
<dbReference type="PRINTS" id="PR01483">
    <property type="entry name" value="FASYNTHASE"/>
</dbReference>